<protein>
    <recommendedName>
        <fullName evidence="4">PH (Pleckstrin Homology) domain-containing protein</fullName>
    </recommendedName>
</protein>
<keyword evidence="1" id="KW-0472">Membrane</keyword>
<reference evidence="2 3" key="1">
    <citation type="submission" date="2020-03" db="EMBL/GenBank/DDBJ databases">
        <title>Two novel Motilibacter sp.</title>
        <authorList>
            <person name="Liu S."/>
        </authorList>
    </citation>
    <scope>NUCLEOTIDE SEQUENCE [LARGE SCALE GENOMIC DNA]</scope>
    <source>
        <strain evidence="2 3">E257</strain>
    </source>
</reference>
<name>A0ABX0GV93_9ACTN</name>
<organism evidence="2 3">
    <name type="scientific">Motilibacter deserti</name>
    <dbReference type="NCBI Taxonomy" id="2714956"/>
    <lineage>
        <taxon>Bacteria</taxon>
        <taxon>Bacillati</taxon>
        <taxon>Actinomycetota</taxon>
        <taxon>Actinomycetes</taxon>
        <taxon>Motilibacterales</taxon>
        <taxon>Motilibacteraceae</taxon>
        <taxon>Motilibacter</taxon>
    </lineage>
</organism>
<feature type="transmembrane region" description="Helical" evidence="1">
    <location>
        <begin position="48"/>
        <end position="66"/>
    </location>
</feature>
<evidence type="ECO:0000313" key="3">
    <source>
        <dbReference type="Proteomes" id="UP000800981"/>
    </source>
</evidence>
<feature type="transmembrane region" description="Helical" evidence="1">
    <location>
        <begin position="177"/>
        <end position="194"/>
    </location>
</feature>
<evidence type="ECO:0000256" key="1">
    <source>
        <dbReference type="SAM" id="Phobius"/>
    </source>
</evidence>
<evidence type="ECO:0000313" key="2">
    <source>
        <dbReference type="EMBL" id="NHC14707.1"/>
    </source>
</evidence>
<dbReference type="EMBL" id="JAANNP010000009">
    <property type="protein sequence ID" value="NHC14707.1"/>
    <property type="molecule type" value="Genomic_DNA"/>
</dbReference>
<keyword evidence="1" id="KW-1133">Transmembrane helix</keyword>
<feature type="transmembrane region" description="Helical" evidence="1">
    <location>
        <begin position="18"/>
        <end position="36"/>
    </location>
</feature>
<accession>A0ABX0GV93</accession>
<dbReference type="Proteomes" id="UP000800981">
    <property type="component" value="Unassembled WGS sequence"/>
</dbReference>
<keyword evidence="3" id="KW-1185">Reference proteome</keyword>
<dbReference type="RefSeq" id="WP_166282490.1">
    <property type="nucleotide sequence ID" value="NZ_JAANNP010000009.1"/>
</dbReference>
<comment type="caution">
    <text evidence="2">The sequence shown here is derived from an EMBL/GenBank/DDBJ whole genome shotgun (WGS) entry which is preliminary data.</text>
</comment>
<gene>
    <name evidence="2" type="ORF">G9H71_13040</name>
</gene>
<sequence>MQRQAGPAPGGREVHRAGLSRGVAVVWFVLAAVLLADTLVRGTGFQRLVVTEVLALITLSFYALAYRPALLQDDDGITLVNVVRDVRIPWPRIEHLGGKWSLEVRTDRGTFVAYASAPRKRRHLARDRVAEAAGVEEPRPRGGRSGEALTARLVQRWEERRDRAPAGEVVVRWRWDVIVPAVVLVGALVLTVALS</sequence>
<evidence type="ECO:0008006" key="4">
    <source>
        <dbReference type="Google" id="ProtNLM"/>
    </source>
</evidence>
<keyword evidence="1" id="KW-0812">Transmembrane</keyword>
<proteinExistence type="predicted"/>